<reference evidence="3 4" key="1">
    <citation type="submission" date="2013-07" db="EMBL/GenBank/DDBJ databases">
        <title>The Genome Sequence of Cryptococcus heveanensis BCC8398.</title>
        <authorList>
            <consortium name="The Broad Institute Genome Sequencing Platform"/>
            <person name="Cuomo C."/>
            <person name="Litvintseva A."/>
            <person name="Chen Y."/>
            <person name="Heitman J."/>
            <person name="Sun S."/>
            <person name="Springer D."/>
            <person name="Dromer F."/>
            <person name="Young S.K."/>
            <person name="Zeng Q."/>
            <person name="Gargeya S."/>
            <person name="Fitzgerald M."/>
            <person name="Abouelleil A."/>
            <person name="Alvarado L."/>
            <person name="Berlin A.M."/>
            <person name="Chapman S.B."/>
            <person name="Dewar J."/>
            <person name="Goldberg J."/>
            <person name="Griggs A."/>
            <person name="Gujja S."/>
            <person name="Hansen M."/>
            <person name="Howarth C."/>
            <person name="Imamovic A."/>
            <person name="Larimer J."/>
            <person name="McCowan C."/>
            <person name="Murphy C."/>
            <person name="Pearson M."/>
            <person name="Priest M."/>
            <person name="Roberts A."/>
            <person name="Saif S."/>
            <person name="Shea T."/>
            <person name="Sykes S."/>
            <person name="Wortman J."/>
            <person name="Nusbaum C."/>
            <person name="Birren B."/>
        </authorList>
    </citation>
    <scope>NUCLEOTIDE SEQUENCE [LARGE SCALE GENOMIC DNA]</scope>
    <source>
        <strain evidence="3 4">BCC8398</strain>
    </source>
</reference>
<dbReference type="Proteomes" id="UP000092666">
    <property type="component" value="Unassembled WGS sequence"/>
</dbReference>
<dbReference type="GO" id="GO:0044183">
    <property type="term" value="F:protein folding chaperone"/>
    <property type="evidence" value="ECO:0007669"/>
    <property type="project" value="TreeGrafter"/>
</dbReference>
<dbReference type="Pfam" id="PF00226">
    <property type="entry name" value="DnaJ"/>
    <property type="match status" value="1"/>
</dbReference>
<feature type="compositionally biased region" description="Low complexity" evidence="1">
    <location>
        <begin position="118"/>
        <end position="134"/>
    </location>
</feature>
<dbReference type="OrthoDB" id="442087at2759"/>
<reference evidence="4" key="2">
    <citation type="submission" date="2013-12" db="EMBL/GenBank/DDBJ databases">
        <title>Evolution of pathogenesis and genome organization in the Tremellales.</title>
        <authorList>
            <person name="Cuomo C."/>
            <person name="Litvintseva A."/>
            <person name="Heitman J."/>
            <person name="Chen Y."/>
            <person name="Sun S."/>
            <person name="Springer D."/>
            <person name="Dromer F."/>
            <person name="Young S."/>
            <person name="Zeng Q."/>
            <person name="Chapman S."/>
            <person name="Gujja S."/>
            <person name="Saif S."/>
            <person name="Birren B."/>
        </authorList>
    </citation>
    <scope>NUCLEOTIDE SEQUENCE [LARGE SCALE GENOMIC DNA]</scope>
    <source>
        <strain evidence="4">BCC8398</strain>
    </source>
</reference>
<evidence type="ECO:0000259" key="2">
    <source>
        <dbReference type="PROSITE" id="PS50076"/>
    </source>
</evidence>
<name>A0A1B9H356_9TREE</name>
<feature type="domain" description="J" evidence="2">
    <location>
        <begin position="7"/>
        <end position="78"/>
    </location>
</feature>
<organism evidence="3 4">
    <name type="scientific">Kwoniella heveanensis BCC8398</name>
    <dbReference type="NCBI Taxonomy" id="1296120"/>
    <lineage>
        <taxon>Eukaryota</taxon>
        <taxon>Fungi</taxon>
        <taxon>Dikarya</taxon>
        <taxon>Basidiomycota</taxon>
        <taxon>Agaricomycotina</taxon>
        <taxon>Tremellomycetes</taxon>
        <taxon>Tremellales</taxon>
        <taxon>Cryptococcaceae</taxon>
        <taxon>Kwoniella</taxon>
    </lineage>
</organism>
<evidence type="ECO:0000313" key="3">
    <source>
        <dbReference type="EMBL" id="OCF37701.1"/>
    </source>
</evidence>
<dbReference type="EMBL" id="KV700122">
    <property type="protein sequence ID" value="OCF37701.1"/>
    <property type="molecule type" value="Genomic_DNA"/>
</dbReference>
<dbReference type="GO" id="GO:0005737">
    <property type="term" value="C:cytoplasm"/>
    <property type="evidence" value="ECO:0007669"/>
    <property type="project" value="TreeGrafter"/>
</dbReference>
<dbReference type="AlphaFoldDB" id="A0A1B9H356"/>
<accession>A0A1B9H356</accession>
<keyword evidence="4" id="KW-1185">Reference proteome</keyword>
<dbReference type="GO" id="GO:0051082">
    <property type="term" value="F:unfolded protein binding"/>
    <property type="evidence" value="ECO:0007669"/>
    <property type="project" value="TreeGrafter"/>
</dbReference>
<protein>
    <recommendedName>
        <fullName evidence="2">J domain-containing protein</fullName>
    </recommendedName>
</protein>
<dbReference type="SUPFAM" id="SSF46565">
    <property type="entry name" value="Chaperone J-domain"/>
    <property type="match status" value="1"/>
</dbReference>
<dbReference type="GO" id="GO:0005634">
    <property type="term" value="C:nucleus"/>
    <property type="evidence" value="ECO:0007669"/>
    <property type="project" value="TreeGrafter"/>
</dbReference>
<dbReference type="Gene3D" id="1.10.287.110">
    <property type="entry name" value="DnaJ domain"/>
    <property type="match status" value="1"/>
</dbReference>
<proteinExistence type="predicted"/>
<dbReference type="PANTHER" id="PTHR43948:SF21">
    <property type="entry name" value="DNAJ DOMAIN-CONTAINING PROTEIN"/>
    <property type="match status" value="1"/>
</dbReference>
<evidence type="ECO:0000256" key="1">
    <source>
        <dbReference type="SAM" id="MobiDB-lite"/>
    </source>
</evidence>
<gene>
    <name evidence="3" type="ORF">I316_00828</name>
</gene>
<dbReference type="InterPro" id="IPR036869">
    <property type="entry name" value="J_dom_sf"/>
</dbReference>
<feature type="region of interest" description="Disordered" evidence="1">
    <location>
        <begin position="118"/>
        <end position="139"/>
    </location>
</feature>
<sequence length="257" mass="27405">MAYSLPQYYSILNVSPTATADEIRTAYKKESLRSHPDRLPGNATPQDRRKATERFQIVSDAYYVLSDPARRAEYDALFRSRPSSAFTDDNASEYEQEQASGNFFENFAQFFQNATGTGSASGEKASAGPSAAGSAGAGAGMGARPDAHGVFGDVFEEMLTPEVARVRPWWSWVGGASGAALGYIVFNVPGAVAGGKCISFLMKFCLRLIITGFAGNRLGAIRDAKGRAVGEVFKDLGAGQKAEILRALAFKVLGSMG</sequence>
<dbReference type="STRING" id="1296120.A0A1B9H356"/>
<dbReference type="SMART" id="SM00271">
    <property type="entry name" value="DnaJ"/>
    <property type="match status" value="1"/>
</dbReference>
<dbReference type="CDD" id="cd06257">
    <property type="entry name" value="DnaJ"/>
    <property type="match status" value="1"/>
</dbReference>
<feature type="region of interest" description="Disordered" evidence="1">
    <location>
        <begin position="31"/>
        <end position="50"/>
    </location>
</feature>
<dbReference type="GO" id="GO:0051087">
    <property type="term" value="F:protein-folding chaperone binding"/>
    <property type="evidence" value="ECO:0007669"/>
    <property type="project" value="TreeGrafter"/>
</dbReference>
<dbReference type="PROSITE" id="PS50076">
    <property type="entry name" value="DNAJ_2"/>
    <property type="match status" value="1"/>
</dbReference>
<dbReference type="PRINTS" id="PR00625">
    <property type="entry name" value="JDOMAIN"/>
</dbReference>
<dbReference type="InterPro" id="IPR001623">
    <property type="entry name" value="DnaJ_domain"/>
</dbReference>
<evidence type="ECO:0000313" key="4">
    <source>
        <dbReference type="Proteomes" id="UP000092666"/>
    </source>
</evidence>
<dbReference type="PANTHER" id="PTHR43948">
    <property type="entry name" value="DNAJ HOMOLOG SUBFAMILY B"/>
    <property type="match status" value="1"/>
</dbReference>